<dbReference type="EMBL" id="JADOUA010000001">
    <property type="protein sequence ID" value="MBG6087321.1"/>
    <property type="molecule type" value="Genomic_DNA"/>
</dbReference>
<proteinExistence type="predicted"/>
<keyword evidence="3" id="KW-1185">Reference proteome</keyword>
<evidence type="ECO:0008006" key="4">
    <source>
        <dbReference type="Google" id="ProtNLM"/>
    </source>
</evidence>
<evidence type="ECO:0000313" key="2">
    <source>
        <dbReference type="EMBL" id="MBG6087321.1"/>
    </source>
</evidence>
<reference evidence="2" key="1">
    <citation type="submission" date="2020-11" db="EMBL/GenBank/DDBJ databases">
        <title>Sequencing the genomes of 1000 actinobacteria strains.</title>
        <authorList>
            <person name="Klenk H.-P."/>
        </authorList>
    </citation>
    <scope>NUCLEOTIDE SEQUENCE</scope>
    <source>
        <strain evidence="2">DSM 43175</strain>
    </source>
</reference>
<dbReference type="Pfam" id="PF14042">
    <property type="entry name" value="DUF4247"/>
    <property type="match status" value="1"/>
</dbReference>
<keyword evidence="1" id="KW-1133">Transmembrane helix</keyword>
<comment type="caution">
    <text evidence="2">The sequence shown here is derived from an EMBL/GenBank/DDBJ whole genome shotgun (WGS) entry which is preliminary data.</text>
</comment>
<feature type="transmembrane region" description="Helical" evidence="1">
    <location>
        <begin position="12"/>
        <end position="33"/>
    </location>
</feature>
<organism evidence="2 3">
    <name type="scientific">Actinomadura viridis</name>
    <dbReference type="NCBI Taxonomy" id="58110"/>
    <lineage>
        <taxon>Bacteria</taxon>
        <taxon>Bacillati</taxon>
        <taxon>Actinomycetota</taxon>
        <taxon>Actinomycetes</taxon>
        <taxon>Streptosporangiales</taxon>
        <taxon>Thermomonosporaceae</taxon>
        <taxon>Actinomadura</taxon>
    </lineage>
</organism>
<evidence type="ECO:0000256" key="1">
    <source>
        <dbReference type="SAM" id="Phobius"/>
    </source>
</evidence>
<keyword evidence="1" id="KW-0472">Membrane</keyword>
<accession>A0A931GLC5</accession>
<evidence type="ECO:0000313" key="3">
    <source>
        <dbReference type="Proteomes" id="UP000614047"/>
    </source>
</evidence>
<dbReference type="RefSeq" id="WP_307828771.1">
    <property type="nucleotide sequence ID" value="NZ_BAABES010000006.1"/>
</dbReference>
<name>A0A931GLC5_9ACTN</name>
<gene>
    <name evidence="2" type="ORF">IW256_001434</name>
</gene>
<keyword evidence="1" id="KW-0812">Transmembrane</keyword>
<dbReference type="Proteomes" id="UP000614047">
    <property type="component" value="Unassembled WGS sequence"/>
</dbReference>
<dbReference type="InterPro" id="IPR025341">
    <property type="entry name" value="DUF4247"/>
</dbReference>
<dbReference type="AlphaFoldDB" id="A0A931GLC5"/>
<protein>
    <recommendedName>
        <fullName evidence="4">DUF4247 domain-containing protein</fullName>
    </recommendedName>
</protein>
<sequence>MSGKRGRRDLTGTWIGSIILVSFGVVVLLVTLLGGRTSPRGWITDNYTRVSAGTYSSPHAPLAVAGQIANRYRTSERVYTPNGVFLRYRNVVVGVLPEGRGSRITLDTPERGYARYHTWVGGNWGGPGGRASTFRGGGPGEGK</sequence>